<feature type="domain" description="RING-type" evidence="16">
    <location>
        <begin position="290"/>
        <end position="326"/>
    </location>
</feature>
<evidence type="ECO:0000256" key="12">
    <source>
        <dbReference type="ARBA" id="ARBA00023128"/>
    </source>
</evidence>
<accession>A0AA88IH49</accession>
<dbReference type="GO" id="GO:0016567">
    <property type="term" value="P:protein ubiquitination"/>
    <property type="evidence" value="ECO:0007669"/>
    <property type="project" value="InterPro"/>
</dbReference>
<dbReference type="CDD" id="cd16649">
    <property type="entry name" value="mRING-HC-C3HC5_CGRF1-like"/>
    <property type="match status" value="1"/>
</dbReference>
<evidence type="ECO:0000256" key="1">
    <source>
        <dbReference type="ARBA" id="ARBA00000900"/>
    </source>
</evidence>
<dbReference type="GO" id="GO:0005741">
    <property type="term" value="C:mitochondrial outer membrane"/>
    <property type="evidence" value="ECO:0007669"/>
    <property type="project" value="UniProtKB-SubCell"/>
</dbReference>
<comment type="catalytic activity">
    <reaction evidence="1">
        <text>S-ubiquitinyl-[E2 ubiquitin-conjugating enzyme]-L-cysteine + [acceptor protein]-L-lysine = [E2 ubiquitin-conjugating enzyme]-L-cysteine + N(6)-ubiquitinyl-[acceptor protein]-L-lysine.</text>
        <dbReference type="EC" id="2.3.2.27"/>
    </reaction>
</comment>
<keyword evidence="13 15" id="KW-0472">Membrane</keyword>
<feature type="transmembrane region" description="Helical" evidence="15">
    <location>
        <begin position="237"/>
        <end position="258"/>
    </location>
</feature>
<evidence type="ECO:0000256" key="8">
    <source>
        <dbReference type="ARBA" id="ARBA00022786"/>
    </source>
</evidence>
<evidence type="ECO:0000256" key="9">
    <source>
        <dbReference type="ARBA" id="ARBA00022787"/>
    </source>
</evidence>
<dbReference type="PROSITE" id="PS50089">
    <property type="entry name" value="ZF_RING_2"/>
    <property type="match status" value="1"/>
</dbReference>
<dbReference type="EMBL" id="JAVRJZ010000001">
    <property type="protein sequence ID" value="KAK2727209.1"/>
    <property type="molecule type" value="Genomic_DNA"/>
</dbReference>
<organism evidence="17 18">
    <name type="scientific">Artemia franciscana</name>
    <name type="common">Brine shrimp</name>
    <name type="synonym">Artemia sanfranciscana</name>
    <dbReference type="NCBI Taxonomy" id="6661"/>
    <lineage>
        <taxon>Eukaryota</taxon>
        <taxon>Metazoa</taxon>
        <taxon>Ecdysozoa</taxon>
        <taxon>Arthropoda</taxon>
        <taxon>Crustacea</taxon>
        <taxon>Branchiopoda</taxon>
        <taxon>Anostraca</taxon>
        <taxon>Artemiidae</taxon>
        <taxon>Artemia</taxon>
    </lineage>
</organism>
<keyword evidence="6" id="KW-0479">Metal-binding</keyword>
<keyword evidence="11 15" id="KW-1133">Transmembrane helix</keyword>
<evidence type="ECO:0000256" key="13">
    <source>
        <dbReference type="ARBA" id="ARBA00023136"/>
    </source>
</evidence>
<comment type="subcellular location">
    <subcellularLocation>
        <location evidence="2">Mitochondrion outer membrane</location>
        <topology evidence="2">Multi-pass membrane protein</topology>
    </subcellularLocation>
</comment>
<dbReference type="Proteomes" id="UP001187531">
    <property type="component" value="Unassembled WGS sequence"/>
</dbReference>
<evidence type="ECO:0000313" key="18">
    <source>
        <dbReference type="Proteomes" id="UP001187531"/>
    </source>
</evidence>
<dbReference type="SUPFAM" id="SSF57850">
    <property type="entry name" value="RING/U-box"/>
    <property type="match status" value="1"/>
</dbReference>
<evidence type="ECO:0000256" key="7">
    <source>
        <dbReference type="ARBA" id="ARBA00022771"/>
    </source>
</evidence>
<reference evidence="17" key="1">
    <citation type="submission" date="2023-07" db="EMBL/GenBank/DDBJ databases">
        <title>Chromosome-level genome assembly of Artemia franciscana.</title>
        <authorList>
            <person name="Jo E."/>
        </authorList>
    </citation>
    <scope>NUCLEOTIDE SEQUENCE</scope>
    <source>
        <tissue evidence="17">Whole body</tissue>
    </source>
</reference>
<dbReference type="PANTHER" id="PTHR12183">
    <property type="entry name" value="MITOCHONDRIAL UBIQUITIN LIGASE ACTIVATOR OF NFKB 1"/>
    <property type="match status" value="1"/>
</dbReference>
<dbReference type="InterPro" id="IPR051652">
    <property type="entry name" value="MDM2_MDM4_MUL1"/>
</dbReference>
<dbReference type="InterPro" id="IPR022170">
    <property type="entry name" value="MUL1-like"/>
</dbReference>
<keyword evidence="9" id="KW-1000">Mitochondrion outer membrane</keyword>
<name>A0AA88IH49_ARTSF</name>
<evidence type="ECO:0000256" key="5">
    <source>
        <dbReference type="ARBA" id="ARBA00022692"/>
    </source>
</evidence>
<evidence type="ECO:0000256" key="2">
    <source>
        <dbReference type="ARBA" id="ARBA00004374"/>
    </source>
</evidence>
<gene>
    <name evidence="17" type="ORF">QYM36_007891</name>
</gene>
<evidence type="ECO:0000256" key="3">
    <source>
        <dbReference type="ARBA" id="ARBA00012483"/>
    </source>
</evidence>
<evidence type="ECO:0000256" key="11">
    <source>
        <dbReference type="ARBA" id="ARBA00022989"/>
    </source>
</evidence>
<dbReference type="InterPro" id="IPR013083">
    <property type="entry name" value="Znf_RING/FYVE/PHD"/>
</dbReference>
<protein>
    <recommendedName>
        <fullName evidence="3">RING-type E3 ubiquitin transferase</fullName>
        <ecNumber evidence="3">2.3.2.27</ecNumber>
    </recommendedName>
</protein>
<evidence type="ECO:0000256" key="14">
    <source>
        <dbReference type="PROSITE-ProRule" id="PRU00175"/>
    </source>
</evidence>
<keyword evidence="12" id="KW-0496">Mitochondrion</keyword>
<proteinExistence type="predicted"/>
<dbReference type="Pfam" id="PF12483">
    <property type="entry name" value="GIDE"/>
    <property type="match status" value="1"/>
</dbReference>
<dbReference type="SMART" id="SM00184">
    <property type="entry name" value="RING"/>
    <property type="match status" value="1"/>
</dbReference>
<keyword evidence="5 15" id="KW-0812">Transmembrane</keyword>
<dbReference type="InterPro" id="IPR001841">
    <property type="entry name" value="Znf_RING"/>
</dbReference>
<keyword evidence="8" id="KW-0833">Ubl conjugation pathway</keyword>
<dbReference type="GO" id="GO:0061630">
    <property type="term" value="F:ubiquitin protein ligase activity"/>
    <property type="evidence" value="ECO:0007669"/>
    <property type="project" value="UniProtKB-EC"/>
</dbReference>
<evidence type="ECO:0000256" key="10">
    <source>
        <dbReference type="ARBA" id="ARBA00022833"/>
    </source>
</evidence>
<keyword evidence="18" id="KW-1185">Reference proteome</keyword>
<evidence type="ECO:0000256" key="6">
    <source>
        <dbReference type="ARBA" id="ARBA00022723"/>
    </source>
</evidence>
<dbReference type="EC" id="2.3.2.27" evidence="3"/>
<keyword evidence="4" id="KW-0808">Transferase</keyword>
<evidence type="ECO:0000256" key="15">
    <source>
        <dbReference type="SAM" id="Phobius"/>
    </source>
</evidence>
<keyword evidence="7 14" id="KW-0863">Zinc-finger</keyword>
<evidence type="ECO:0000256" key="4">
    <source>
        <dbReference type="ARBA" id="ARBA00022679"/>
    </source>
</evidence>
<evidence type="ECO:0000313" key="17">
    <source>
        <dbReference type="EMBL" id="KAK2727209.1"/>
    </source>
</evidence>
<comment type="caution">
    <text evidence="17">The sequence shown here is derived from an EMBL/GenBank/DDBJ whole genome shotgun (WGS) entry which is preliminary data.</text>
</comment>
<dbReference type="GO" id="GO:0008270">
    <property type="term" value="F:zinc ion binding"/>
    <property type="evidence" value="ECO:0007669"/>
    <property type="project" value="UniProtKB-KW"/>
</dbReference>
<dbReference type="AlphaFoldDB" id="A0AA88IH49"/>
<evidence type="ECO:0000259" key="16">
    <source>
        <dbReference type="PROSITE" id="PS50089"/>
    </source>
</evidence>
<dbReference type="PANTHER" id="PTHR12183:SF32">
    <property type="entry name" value="MITOCHONDRIAL E3 UBIQUITIN PROTEIN LIGASE 1"/>
    <property type="match status" value="1"/>
</dbReference>
<dbReference type="Pfam" id="PF13920">
    <property type="entry name" value="zf-C3HC4_3"/>
    <property type="match status" value="1"/>
</dbReference>
<dbReference type="Gene3D" id="3.30.40.10">
    <property type="entry name" value="Zinc/RING finger domain, C3HC4 (zinc finger)"/>
    <property type="match status" value="1"/>
</dbReference>
<sequence>MEYISQYSMELIALAVDAVLVGISCHYYLKARTTLDHIQTAIPLDLNTAKDIKNLVSSSPTSSIPYATFKGTVSAVHEPIRSHHSDLKGVIQLSALIEHRTSQLGSGLWVDRTQTLHSVSNSIPWSLKGTNATVEVTDSLLADILHLQTITDKFTPNNYSLGGALASWIAGERVKGIQESERMLLEGTPVTAYGEVVTKDEALILQPPSNGKPFILSTMSPLQLIRLFEQQQTRGKLLTIVTSSIGIAIIFYIAWKAVKKNREKNRLRQLHESVIRDRGSVETTREDQLCVVCLTNPKEVILLPCGHVCTCLDCGIRIRESCPVCRARVSDMSRAFIS</sequence>
<keyword evidence="10" id="KW-0862">Zinc</keyword>